<comment type="caution">
    <text evidence="2">The sequence shown here is derived from an EMBL/GenBank/DDBJ whole genome shotgun (WGS) entry which is preliminary data.</text>
</comment>
<evidence type="ECO:0000256" key="1">
    <source>
        <dbReference type="SAM" id="MobiDB-lite"/>
    </source>
</evidence>
<accession>A0AAD3CWV0</accession>
<dbReference type="Proteomes" id="UP001054902">
    <property type="component" value="Unassembled WGS sequence"/>
</dbReference>
<sequence>MEVSTVIAFTSYTSTIAPPRNNGISDAVLSTTIVQTRSKVISNTALQSKNSGEDEEWREFRARLVKNGLPSKESTTSSSASSNTDERDTSITYAHECTPLVEVGTILLSLPTRDLCQALEQQYWHRACVLVTEVADDLKSGNIESVPDDQLAQGANRGRWSYRGILLNRYTDLCFDSETGEQSTGKGWNVHRGGDLLGLNSSDGHTEFTCLHKLSFEDDLVKQVSKKLVGDLSIISLDDAQMLCRESNYSPSDFYTFGGFCSWRPGQLEREMGEGRHEWLALSVDHNSILNELKQQMDDCTIVKKFSNNGKSTSNGFLESGTMMWRNFLSMIEISEDKATERIPDGQLDFYDRMNQVWAVENLLFDGNEDVDSEDVADSTEKIEPGTLIRSSPLVTNDMLLYEQEFIRSTILVIEESLDATVGLLLNHPMAAAIDCVEGKDAMPLRYGGPIDVLSWKDGTYIGDDIEDDIVDIADNKDDDEDDDDEMYEGFLEYKALDEGEIDFDFDGEDVDEESPFLWVHRDVALGSKGEKNGGGKRLGSSDVWLIEENDALEALQSGILLQEDTMIFNGVCIWEKDEKLGECGGGLREQIEVLKSFDIIESNDDDDDAIESVWDILTESQSILVKETLNANIEGSISAWESCGSVTSSRSRTVKAEERSALCDAALRAWVGINLLGDPLGTLVEVRNGRIDNANDR</sequence>
<dbReference type="SUPFAM" id="SSF143456">
    <property type="entry name" value="VC0467-like"/>
    <property type="match status" value="1"/>
</dbReference>
<dbReference type="PANTHER" id="PTHR30327:SF1">
    <property type="entry name" value="UPF0301 PROTEIN YQGE"/>
    <property type="match status" value="1"/>
</dbReference>
<keyword evidence="3" id="KW-1185">Reference proteome</keyword>
<dbReference type="GO" id="GO:0005829">
    <property type="term" value="C:cytosol"/>
    <property type="evidence" value="ECO:0007669"/>
    <property type="project" value="TreeGrafter"/>
</dbReference>
<evidence type="ECO:0000313" key="2">
    <source>
        <dbReference type="EMBL" id="GFH53648.1"/>
    </source>
</evidence>
<gene>
    <name evidence="2" type="ORF">CTEN210_10124</name>
</gene>
<dbReference type="Gene3D" id="3.40.1740.10">
    <property type="entry name" value="VC0467-like"/>
    <property type="match status" value="2"/>
</dbReference>
<proteinExistence type="predicted"/>
<dbReference type="InterPro" id="IPR003774">
    <property type="entry name" value="AlgH-like"/>
</dbReference>
<feature type="compositionally biased region" description="Low complexity" evidence="1">
    <location>
        <begin position="71"/>
        <end position="83"/>
    </location>
</feature>
<name>A0AAD3CWV0_9STRA</name>
<protein>
    <submittedName>
        <fullName evidence="2">Uncharacterized protein</fullName>
    </submittedName>
</protein>
<organism evidence="2 3">
    <name type="scientific">Chaetoceros tenuissimus</name>
    <dbReference type="NCBI Taxonomy" id="426638"/>
    <lineage>
        <taxon>Eukaryota</taxon>
        <taxon>Sar</taxon>
        <taxon>Stramenopiles</taxon>
        <taxon>Ochrophyta</taxon>
        <taxon>Bacillariophyta</taxon>
        <taxon>Coscinodiscophyceae</taxon>
        <taxon>Chaetocerotophycidae</taxon>
        <taxon>Chaetocerotales</taxon>
        <taxon>Chaetocerotaceae</taxon>
        <taxon>Chaetoceros</taxon>
    </lineage>
</organism>
<dbReference type="PANTHER" id="PTHR30327">
    <property type="entry name" value="UNCHARACTERIZED PROTEIN YQGE"/>
    <property type="match status" value="1"/>
</dbReference>
<dbReference type="EMBL" id="BLLK01000047">
    <property type="protein sequence ID" value="GFH53648.1"/>
    <property type="molecule type" value="Genomic_DNA"/>
</dbReference>
<reference evidence="2 3" key="1">
    <citation type="journal article" date="2021" name="Sci. Rep.">
        <title>The genome of the diatom Chaetoceros tenuissimus carries an ancient integrated fragment of an extant virus.</title>
        <authorList>
            <person name="Hongo Y."/>
            <person name="Kimura K."/>
            <person name="Takaki Y."/>
            <person name="Yoshida Y."/>
            <person name="Baba S."/>
            <person name="Kobayashi G."/>
            <person name="Nagasaki K."/>
            <person name="Hano T."/>
            <person name="Tomaru Y."/>
        </authorList>
    </citation>
    <scope>NUCLEOTIDE SEQUENCE [LARGE SCALE GENOMIC DNA]</scope>
    <source>
        <strain evidence="2 3">NIES-3715</strain>
    </source>
</reference>
<feature type="region of interest" description="Disordered" evidence="1">
    <location>
        <begin position="68"/>
        <end position="88"/>
    </location>
</feature>
<evidence type="ECO:0000313" key="3">
    <source>
        <dbReference type="Proteomes" id="UP001054902"/>
    </source>
</evidence>
<dbReference type="AlphaFoldDB" id="A0AAD3CWV0"/>